<evidence type="ECO:0000256" key="5">
    <source>
        <dbReference type="SAM" id="Phobius"/>
    </source>
</evidence>
<evidence type="ECO:0000256" key="1">
    <source>
        <dbReference type="ARBA" id="ARBA00004141"/>
    </source>
</evidence>
<evidence type="ECO:0000313" key="8">
    <source>
        <dbReference type="Proteomes" id="UP000220251"/>
    </source>
</evidence>
<accession>A0A0H5DRX4</accession>
<evidence type="ECO:0000313" key="7">
    <source>
        <dbReference type="EMBL" id="CRX39382.1"/>
    </source>
</evidence>
<dbReference type="InterPro" id="IPR052165">
    <property type="entry name" value="Membrane_assoc_protease"/>
</dbReference>
<dbReference type="PANTHER" id="PTHR33507:SF3">
    <property type="entry name" value="INNER MEMBRANE PROTEIN YBBJ"/>
    <property type="match status" value="1"/>
</dbReference>
<evidence type="ECO:0000256" key="4">
    <source>
        <dbReference type="ARBA" id="ARBA00023136"/>
    </source>
</evidence>
<keyword evidence="4 5" id="KW-0472">Membrane</keyword>
<dbReference type="RefSeq" id="WP_098039250.1">
    <property type="nucleotide sequence ID" value="NZ_CWGJ01000028.1"/>
</dbReference>
<dbReference type="InterPro" id="IPR012340">
    <property type="entry name" value="NA-bd_OB-fold"/>
</dbReference>
<organism evidence="7 8">
    <name type="scientific">Estrella lausannensis</name>
    <dbReference type="NCBI Taxonomy" id="483423"/>
    <lineage>
        <taxon>Bacteria</taxon>
        <taxon>Pseudomonadati</taxon>
        <taxon>Chlamydiota</taxon>
        <taxon>Chlamydiia</taxon>
        <taxon>Parachlamydiales</taxon>
        <taxon>Candidatus Criblamydiaceae</taxon>
        <taxon>Estrella</taxon>
    </lineage>
</organism>
<sequence length="154" mass="16530">MGEALLLLFLGLISVAIEFFTPGGFFAVIGATLIITASVYAAVGTGSMLTGFLFFIISGALVLLLVFTMMRWLRQGRFRHSIYSSQNQEGFVASSWDKSLVGKKGLVATELRPGGHVRIEGKQYPAISQSGLMERGEAVEVIGGEGDTLLVKKV</sequence>
<name>A0A0H5DRX4_9BACT</name>
<protein>
    <submittedName>
        <fullName evidence="7">Conserved putative membrane protein</fullName>
    </submittedName>
</protein>
<gene>
    <name evidence="7" type="ORF">ELAC_2061</name>
</gene>
<dbReference type="OrthoDB" id="9806253at2"/>
<comment type="subcellular location">
    <subcellularLocation>
        <location evidence="1">Membrane</location>
        <topology evidence="1">Multi-pass membrane protein</topology>
    </subcellularLocation>
</comment>
<dbReference type="EMBL" id="CWGJ01000028">
    <property type="protein sequence ID" value="CRX39382.1"/>
    <property type="molecule type" value="Genomic_DNA"/>
</dbReference>
<dbReference type="InterPro" id="IPR002810">
    <property type="entry name" value="NfeD-like_C"/>
</dbReference>
<dbReference type="AlphaFoldDB" id="A0A0H5DRX4"/>
<dbReference type="Proteomes" id="UP000220251">
    <property type="component" value="Unassembled WGS sequence"/>
</dbReference>
<dbReference type="PANTHER" id="PTHR33507">
    <property type="entry name" value="INNER MEMBRANE PROTEIN YBBJ"/>
    <property type="match status" value="1"/>
</dbReference>
<dbReference type="Gene3D" id="2.40.50.140">
    <property type="entry name" value="Nucleic acid-binding proteins"/>
    <property type="match status" value="1"/>
</dbReference>
<evidence type="ECO:0000259" key="6">
    <source>
        <dbReference type="Pfam" id="PF01957"/>
    </source>
</evidence>
<keyword evidence="2 5" id="KW-0812">Transmembrane</keyword>
<proteinExistence type="predicted"/>
<dbReference type="SUPFAM" id="SSF141322">
    <property type="entry name" value="NfeD domain-like"/>
    <property type="match status" value="1"/>
</dbReference>
<reference evidence="8" key="1">
    <citation type="submission" date="2015-06" db="EMBL/GenBank/DDBJ databases">
        <authorList>
            <person name="Bertelli C."/>
        </authorList>
    </citation>
    <scope>NUCLEOTIDE SEQUENCE [LARGE SCALE GENOMIC DNA]</scope>
    <source>
        <strain evidence="8">CRIB-30</strain>
    </source>
</reference>
<feature type="transmembrane region" description="Helical" evidence="5">
    <location>
        <begin position="52"/>
        <end position="73"/>
    </location>
</feature>
<keyword evidence="3 5" id="KW-1133">Transmembrane helix</keyword>
<evidence type="ECO:0000256" key="3">
    <source>
        <dbReference type="ARBA" id="ARBA00022989"/>
    </source>
</evidence>
<dbReference type="Pfam" id="PF01957">
    <property type="entry name" value="NfeD"/>
    <property type="match status" value="1"/>
</dbReference>
<keyword evidence="8" id="KW-1185">Reference proteome</keyword>
<evidence type="ECO:0000256" key="2">
    <source>
        <dbReference type="ARBA" id="ARBA00022692"/>
    </source>
</evidence>
<feature type="domain" description="NfeD-like C-terminal" evidence="6">
    <location>
        <begin position="98"/>
        <end position="153"/>
    </location>
</feature>
<dbReference type="GO" id="GO:0005886">
    <property type="term" value="C:plasma membrane"/>
    <property type="evidence" value="ECO:0007669"/>
    <property type="project" value="TreeGrafter"/>
</dbReference>